<dbReference type="PANTHER" id="PTHR11133:SF23">
    <property type="entry name" value="SACCHAROPINE DEHYDROGENASE [NAD(+), L-LYSINE-FORMING]"/>
    <property type="match status" value="1"/>
</dbReference>
<dbReference type="GO" id="GO:0004753">
    <property type="term" value="F:saccharopine dehydrogenase activity"/>
    <property type="evidence" value="ECO:0007669"/>
    <property type="project" value="TreeGrafter"/>
</dbReference>
<keyword evidence="3" id="KW-0457">Lysine biosynthesis</keyword>
<name>A0A286U5I2_9AGAM</name>
<dbReference type="GO" id="GO:0019878">
    <property type="term" value="P:lysine biosynthetic process via aminoadipic acid"/>
    <property type="evidence" value="ECO:0007669"/>
    <property type="project" value="TreeGrafter"/>
</dbReference>
<dbReference type="InterPro" id="IPR036291">
    <property type="entry name" value="NAD(P)-bd_dom_sf"/>
</dbReference>
<feature type="compositionally biased region" description="Basic residues" evidence="4">
    <location>
        <begin position="7"/>
        <end position="17"/>
    </location>
</feature>
<proteinExistence type="predicted"/>
<organism evidence="6 7">
    <name type="scientific">Pyrrhoderma noxium</name>
    <dbReference type="NCBI Taxonomy" id="2282107"/>
    <lineage>
        <taxon>Eukaryota</taxon>
        <taxon>Fungi</taxon>
        <taxon>Dikarya</taxon>
        <taxon>Basidiomycota</taxon>
        <taxon>Agaricomycotina</taxon>
        <taxon>Agaricomycetes</taxon>
        <taxon>Hymenochaetales</taxon>
        <taxon>Hymenochaetaceae</taxon>
        <taxon>Pyrrhoderma</taxon>
    </lineage>
</organism>
<feature type="domain" description="Alanine dehydrogenase/pyridine nucleotide transhydrogenase N-terminal" evidence="5">
    <location>
        <begin position="44"/>
        <end position="200"/>
    </location>
</feature>
<dbReference type="GO" id="GO:0005737">
    <property type="term" value="C:cytoplasm"/>
    <property type="evidence" value="ECO:0007669"/>
    <property type="project" value="TreeGrafter"/>
</dbReference>
<dbReference type="Gene3D" id="3.40.50.720">
    <property type="entry name" value="NAD(P)-binding Rossmann-like Domain"/>
    <property type="match status" value="2"/>
</dbReference>
<dbReference type="InterPro" id="IPR005097">
    <property type="entry name" value="Sacchrp_dh_NADP-bd"/>
</dbReference>
<keyword evidence="2" id="KW-0560">Oxidoreductase</keyword>
<accession>A0A286U5I2</accession>
<feature type="compositionally biased region" description="Polar residues" evidence="4">
    <location>
        <begin position="19"/>
        <end position="28"/>
    </location>
</feature>
<reference evidence="6 7" key="1">
    <citation type="journal article" date="2017" name="Mol. Ecol.">
        <title>Comparative and population genomic landscape of Phellinus noxius: A hypervariable fungus causing root rot in trees.</title>
        <authorList>
            <person name="Chung C.L."/>
            <person name="Lee T.J."/>
            <person name="Akiba M."/>
            <person name="Lee H.H."/>
            <person name="Kuo T.H."/>
            <person name="Liu D."/>
            <person name="Ke H.M."/>
            <person name="Yokoi T."/>
            <person name="Roa M.B."/>
            <person name="Lu M.J."/>
            <person name="Chang Y.Y."/>
            <person name="Ann P.J."/>
            <person name="Tsai J.N."/>
            <person name="Chen C.Y."/>
            <person name="Tzean S.S."/>
            <person name="Ota Y."/>
            <person name="Hattori T."/>
            <person name="Sahashi N."/>
            <person name="Liou R.F."/>
            <person name="Kikuchi T."/>
            <person name="Tsai I.J."/>
        </authorList>
    </citation>
    <scope>NUCLEOTIDE SEQUENCE [LARGE SCALE GENOMIC DNA]</scope>
    <source>
        <strain evidence="6 7">FFPRI411160</strain>
    </source>
</reference>
<evidence type="ECO:0000256" key="3">
    <source>
        <dbReference type="ARBA" id="ARBA00023154"/>
    </source>
</evidence>
<comment type="caution">
    <text evidence="6">The sequence shown here is derived from an EMBL/GenBank/DDBJ whole genome shotgun (WGS) entry which is preliminary data.</text>
</comment>
<evidence type="ECO:0000313" key="6">
    <source>
        <dbReference type="EMBL" id="PAV14759.1"/>
    </source>
</evidence>
<dbReference type="SUPFAM" id="SSF55347">
    <property type="entry name" value="Glyceraldehyde-3-phosphate dehydrogenase-like, C-terminal domain"/>
    <property type="match status" value="1"/>
</dbReference>
<dbReference type="Pfam" id="PF16653">
    <property type="entry name" value="Sacchrp_dh_C"/>
    <property type="match status" value="1"/>
</dbReference>
<dbReference type="InParanoid" id="A0A286U5I2"/>
<evidence type="ECO:0000259" key="5">
    <source>
        <dbReference type="SMART" id="SM01003"/>
    </source>
</evidence>
<protein>
    <submittedName>
        <fullName evidence="6">Saccharopine dehydrogenase (Nadp+ l-glutamate-forming)</fullName>
    </submittedName>
</protein>
<dbReference type="Gene3D" id="3.30.360.10">
    <property type="entry name" value="Dihydrodipicolinate Reductase, domain 2"/>
    <property type="match status" value="1"/>
</dbReference>
<keyword evidence="3" id="KW-0028">Amino-acid biosynthesis</keyword>
<dbReference type="Pfam" id="PF03435">
    <property type="entry name" value="Sacchrp_dh_NADP"/>
    <property type="match status" value="1"/>
</dbReference>
<dbReference type="InterPro" id="IPR051168">
    <property type="entry name" value="AASS"/>
</dbReference>
<dbReference type="FunFam" id="3.40.50.720:FF:000072">
    <property type="entry name" value="Saccharopine dehydrogenase [NADP(+), L-glutamate-forming]"/>
    <property type="match status" value="1"/>
</dbReference>
<dbReference type="SMART" id="SM01003">
    <property type="entry name" value="AlaDh_PNT_N"/>
    <property type="match status" value="1"/>
</dbReference>
<dbReference type="AlphaFoldDB" id="A0A286U5I2"/>
<keyword evidence="7" id="KW-1185">Reference proteome</keyword>
<keyword evidence="1" id="KW-0521">NADP</keyword>
<dbReference type="SUPFAM" id="SSF51735">
    <property type="entry name" value="NAD(P)-binding Rossmann-fold domains"/>
    <property type="match status" value="1"/>
</dbReference>
<gene>
    <name evidence="6" type="ORF">PNOK_0931200</name>
</gene>
<dbReference type="SUPFAM" id="SSF52283">
    <property type="entry name" value="Formate/glycerate dehydrogenase catalytic domain-like"/>
    <property type="match status" value="1"/>
</dbReference>
<evidence type="ECO:0000313" key="7">
    <source>
        <dbReference type="Proteomes" id="UP000217199"/>
    </source>
</evidence>
<evidence type="ECO:0000256" key="4">
    <source>
        <dbReference type="SAM" id="MobiDB-lite"/>
    </source>
</evidence>
<feature type="region of interest" description="Disordered" evidence="4">
    <location>
        <begin position="1"/>
        <end position="30"/>
    </location>
</feature>
<dbReference type="Proteomes" id="UP000217199">
    <property type="component" value="Unassembled WGS sequence"/>
</dbReference>
<dbReference type="InterPro" id="IPR007886">
    <property type="entry name" value="AlaDH/PNT_N"/>
</dbReference>
<dbReference type="PANTHER" id="PTHR11133">
    <property type="entry name" value="SACCHAROPINE DEHYDROGENASE"/>
    <property type="match status" value="1"/>
</dbReference>
<evidence type="ECO:0000256" key="1">
    <source>
        <dbReference type="ARBA" id="ARBA00022857"/>
    </source>
</evidence>
<dbReference type="OrthoDB" id="10059875at2759"/>
<sequence>MLASTRLRLRSARHGASRKSGNGSNVGTSGRIHVRHAHNKRVLGIRREDPQRIWERRCPLTPEAVERLVNEHNVEVLVQPCDRRIFKTEDFVKAGAKVHPTLSPADVLIGIKETPLEEVLTDPSPSSGAPRTHIMFSHTHKGQTYNAPLLSKFLEEDLINARNGSKLVDDHLLPTLVDWELLTDENGKRTVGFGWYAGVAGVIEGLVSTAHLHLSLGVASPFLGTPRPHTAPLPSLLASLRQIGNTIKQDGTPKSMGPFVVVVTGSGQVSNGALSVLRDTLPIQDISVDELPHLVRNPDTPLNKVYLLHATQDTYLFHQKSGERAKREAYYADPSSYESRFHELIAPYMTYLVNGVGWTLKSPRLMSIEQTADALMRVQQLREEISSNGSFDGRDIMKGRCLSYADISCDIEGGLGFLTRSTTLSEPSYKIDLRSTFGHLSLPSATLPSLQVMSVDILPTALPLEASRTFCDGVLPYVRNALGVESEGDKKGDVKEALERATIASGGKLRERHIWLKDMVDKYRKDEVRSKEGNKAMLASDQLSSRDVRPAQRKKVLLLGSGMVAGPTVEEICKRPDVDLVIASDQAERNASLCLGKENASSVIIDINERERVQQLVKEADVVISLLPVPFHPSIAEMCIENKKHLITASYISPAMRSLHERAVKSDVLLLNEIGLDPGIDHCSAFSLLADLRKKGRMIESFASFCGGLPAPDCADVPLKYKFSWSPRGVLSAALNGAQFLVNGKKQTIPGDDLLISSIPQLPVSDILQLEGLPNRDSLAYASTYKISEEEGLKTLFRGTLRYPGFSRLLWGFKQLGLLDTDVNRKLNLGIEESMNLKALVRESAARRLGLEGKKLGEDTSLRGAVKDLVGKGYETEELFEAVEWLSRDDSAISSSLKGGKNVELPAIDHFANILARRLAYKEGERDLVVLHHEIVTTSPNSSLSSDSHNGNQNALKEVHTSALEVYGDEKHSAMARCVGIPVALATLKVIDDLGDLGREKSRIRPGVWGPEDPELYNYVLRGMEQRGLRMIEKTRGYGGKTVEGQLRFI</sequence>
<dbReference type="STRING" id="2282107.A0A286U5I2"/>
<dbReference type="Pfam" id="PF05222">
    <property type="entry name" value="AlaDh_PNT_N"/>
    <property type="match status" value="1"/>
</dbReference>
<dbReference type="InterPro" id="IPR032095">
    <property type="entry name" value="Sacchrp_dh-like_C"/>
</dbReference>
<dbReference type="Gene3D" id="1.10.1870.10">
    <property type="entry name" value="Domain 3, Saccharopine reductase"/>
    <property type="match status" value="1"/>
</dbReference>
<evidence type="ECO:0000256" key="2">
    <source>
        <dbReference type="ARBA" id="ARBA00023002"/>
    </source>
</evidence>
<dbReference type="EMBL" id="NBII01000011">
    <property type="protein sequence ID" value="PAV14759.1"/>
    <property type="molecule type" value="Genomic_DNA"/>
</dbReference>